<name>A0A485CT18_KLUCR</name>
<evidence type="ECO:0000313" key="2">
    <source>
        <dbReference type="Proteomes" id="UP000401081"/>
    </source>
</evidence>
<keyword evidence="2" id="KW-1185">Reference proteome</keyword>
<sequence length="39" mass="4258">MSNHHEALVQSQFSGQASAYLQSSVHAQGGRFAPLERMV</sequence>
<accession>A0A485CT18</accession>
<dbReference type="Proteomes" id="UP000401081">
    <property type="component" value="Unassembled WGS sequence"/>
</dbReference>
<protein>
    <submittedName>
        <fullName evidence="1">Uncharacterized protein</fullName>
    </submittedName>
</protein>
<organism evidence="1 2">
    <name type="scientific">Kluyvera cryocrescens</name>
    <name type="common">Kluyvera citrophila</name>
    <dbReference type="NCBI Taxonomy" id="580"/>
    <lineage>
        <taxon>Bacteria</taxon>
        <taxon>Pseudomonadati</taxon>
        <taxon>Pseudomonadota</taxon>
        <taxon>Gammaproteobacteria</taxon>
        <taxon>Enterobacterales</taxon>
        <taxon>Enterobacteriaceae</taxon>
        <taxon>Kluyvera</taxon>
    </lineage>
</organism>
<gene>
    <name evidence="1" type="ORF">NCTC12993_06974</name>
</gene>
<dbReference type="EMBL" id="CAADJD010000028">
    <property type="protein sequence ID" value="VFS87671.1"/>
    <property type="molecule type" value="Genomic_DNA"/>
</dbReference>
<evidence type="ECO:0000313" key="1">
    <source>
        <dbReference type="EMBL" id="VFS87671.1"/>
    </source>
</evidence>
<reference evidence="1 2" key="1">
    <citation type="submission" date="2019-03" db="EMBL/GenBank/DDBJ databases">
        <authorList>
            <consortium name="Pathogen Informatics"/>
        </authorList>
    </citation>
    <scope>NUCLEOTIDE SEQUENCE [LARGE SCALE GENOMIC DNA]</scope>
    <source>
        <strain evidence="1 2">NCTC12993</strain>
    </source>
</reference>
<proteinExistence type="predicted"/>
<dbReference type="AlphaFoldDB" id="A0A485CT18"/>